<evidence type="ECO:0000256" key="8">
    <source>
        <dbReference type="SAM" id="Coils"/>
    </source>
</evidence>
<keyword evidence="5" id="KW-0812">Transmembrane</keyword>
<feature type="signal peptide" evidence="9">
    <location>
        <begin position="1"/>
        <end position="31"/>
    </location>
</feature>
<reference evidence="10" key="2">
    <citation type="submission" date="2020-09" db="EMBL/GenBank/DDBJ databases">
        <authorList>
            <person name="Sun Q."/>
            <person name="Zhou Y."/>
        </authorList>
    </citation>
    <scope>NUCLEOTIDE SEQUENCE</scope>
    <source>
        <strain evidence="10">CGMCC 1.15447</strain>
    </source>
</reference>
<dbReference type="PANTHER" id="PTHR30026">
    <property type="entry name" value="OUTER MEMBRANE PROTEIN TOLC"/>
    <property type="match status" value="1"/>
</dbReference>
<dbReference type="GO" id="GO:1990281">
    <property type="term" value="C:efflux pump complex"/>
    <property type="evidence" value="ECO:0007669"/>
    <property type="project" value="TreeGrafter"/>
</dbReference>
<proteinExistence type="inferred from homology"/>
<dbReference type="GO" id="GO:0015562">
    <property type="term" value="F:efflux transmembrane transporter activity"/>
    <property type="evidence" value="ECO:0007669"/>
    <property type="project" value="InterPro"/>
</dbReference>
<keyword evidence="9" id="KW-0732">Signal</keyword>
<gene>
    <name evidence="10" type="ORF">GCM10011507_03180</name>
</gene>
<name>A0A916RG31_9BACT</name>
<keyword evidence="4" id="KW-1134">Transmembrane beta strand</keyword>
<keyword evidence="3" id="KW-0813">Transport</keyword>
<evidence type="ECO:0000256" key="5">
    <source>
        <dbReference type="ARBA" id="ARBA00022692"/>
    </source>
</evidence>
<comment type="similarity">
    <text evidence="2">Belongs to the outer membrane factor (OMF) (TC 1.B.17) family.</text>
</comment>
<accession>A0A916RG31</accession>
<feature type="chain" id="PRO_5037157109" description="TolC family protein" evidence="9">
    <location>
        <begin position="32"/>
        <end position="458"/>
    </location>
</feature>
<evidence type="ECO:0000256" key="9">
    <source>
        <dbReference type="SAM" id="SignalP"/>
    </source>
</evidence>
<dbReference type="GO" id="GO:0015288">
    <property type="term" value="F:porin activity"/>
    <property type="evidence" value="ECO:0007669"/>
    <property type="project" value="TreeGrafter"/>
</dbReference>
<evidence type="ECO:0000256" key="7">
    <source>
        <dbReference type="ARBA" id="ARBA00023237"/>
    </source>
</evidence>
<evidence type="ECO:0000256" key="1">
    <source>
        <dbReference type="ARBA" id="ARBA00004442"/>
    </source>
</evidence>
<dbReference type="SUPFAM" id="SSF56954">
    <property type="entry name" value="Outer membrane efflux proteins (OEP)"/>
    <property type="match status" value="1"/>
</dbReference>
<keyword evidence="11" id="KW-1185">Reference proteome</keyword>
<comment type="subcellular location">
    <subcellularLocation>
        <location evidence="1">Cell outer membrane</location>
    </subcellularLocation>
</comment>
<keyword evidence="8" id="KW-0175">Coiled coil</keyword>
<evidence type="ECO:0000256" key="3">
    <source>
        <dbReference type="ARBA" id="ARBA00022448"/>
    </source>
</evidence>
<dbReference type="EMBL" id="BMJB01000001">
    <property type="protein sequence ID" value="GGA55288.1"/>
    <property type="molecule type" value="Genomic_DNA"/>
</dbReference>
<dbReference type="Gene3D" id="1.20.1600.10">
    <property type="entry name" value="Outer membrane efflux proteins (OEP)"/>
    <property type="match status" value="1"/>
</dbReference>
<reference evidence="10" key="1">
    <citation type="journal article" date="2014" name="Int. J. Syst. Evol. Microbiol.">
        <title>Complete genome sequence of Corynebacterium casei LMG S-19264T (=DSM 44701T), isolated from a smear-ripened cheese.</title>
        <authorList>
            <consortium name="US DOE Joint Genome Institute (JGI-PGF)"/>
            <person name="Walter F."/>
            <person name="Albersmeier A."/>
            <person name="Kalinowski J."/>
            <person name="Ruckert C."/>
        </authorList>
    </citation>
    <scope>NUCLEOTIDE SEQUENCE</scope>
    <source>
        <strain evidence="10">CGMCC 1.15447</strain>
    </source>
</reference>
<evidence type="ECO:0000256" key="2">
    <source>
        <dbReference type="ARBA" id="ARBA00007613"/>
    </source>
</evidence>
<dbReference type="InterPro" id="IPR051906">
    <property type="entry name" value="TolC-like"/>
</dbReference>
<protein>
    <recommendedName>
        <fullName evidence="12">TolC family protein</fullName>
    </recommendedName>
</protein>
<sequence length="458" mass="49016">MRPIRIRIRQSARVYATSLSLIFAAVCVNLASSQTATPAVQGPAIITLQEAIHRAQANEPVFAAAVAQSKSSALDRSIAKSALLPSVIYHNQVLYTQPNGLLNQAGQGAGAQPSPRFIANNAVREYASQGVVNETIGLKSLAAVRQADATAAQNAAELEVARRGLVTAVVSLYYGTFASDAKLTVAQRSANEAASFTDLTQKREQAREVAHADVVKAQLQQQQRQRDLSDASVAAEKMHLELATLLFPNPLTPYTLQAPESVAPLASLADVETAAARSNPELKSALAALQASNADVLAARAAYLPDLGLNFTYGIDAPQFAAKGPDGVHNLGYSASVTLDIPVWDWLATDHRVRQSEIRRDAVRVALTATQRQFIAHLQETYSEAKAAQDQLKSLDDSVQTAEESLRLTKLRYANGEATALEVVDAETSLMQVEDARADGMVRNQTAIANLKTLTGEL</sequence>
<dbReference type="RefSeq" id="WP_188757602.1">
    <property type="nucleotide sequence ID" value="NZ_BMJB01000001.1"/>
</dbReference>
<dbReference type="Proteomes" id="UP000648801">
    <property type="component" value="Unassembled WGS sequence"/>
</dbReference>
<dbReference type="PANTHER" id="PTHR30026:SF20">
    <property type="entry name" value="OUTER MEMBRANE PROTEIN TOLC"/>
    <property type="match status" value="1"/>
</dbReference>
<keyword evidence="7" id="KW-0998">Cell outer membrane</keyword>
<comment type="caution">
    <text evidence="10">The sequence shown here is derived from an EMBL/GenBank/DDBJ whole genome shotgun (WGS) entry which is preliminary data.</text>
</comment>
<evidence type="ECO:0000313" key="11">
    <source>
        <dbReference type="Proteomes" id="UP000648801"/>
    </source>
</evidence>
<evidence type="ECO:0000313" key="10">
    <source>
        <dbReference type="EMBL" id="GGA55288.1"/>
    </source>
</evidence>
<evidence type="ECO:0000256" key="6">
    <source>
        <dbReference type="ARBA" id="ARBA00023136"/>
    </source>
</evidence>
<keyword evidence="6" id="KW-0472">Membrane</keyword>
<organism evidence="10 11">
    <name type="scientific">Edaphobacter acidisoli</name>
    <dbReference type="NCBI Taxonomy" id="2040573"/>
    <lineage>
        <taxon>Bacteria</taxon>
        <taxon>Pseudomonadati</taxon>
        <taxon>Acidobacteriota</taxon>
        <taxon>Terriglobia</taxon>
        <taxon>Terriglobales</taxon>
        <taxon>Acidobacteriaceae</taxon>
        <taxon>Edaphobacter</taxon>
    </lineage>
</organism>
<dbReference type="GO" id="GO:0009279">
    <property type="term" value="C:cell outer membrane"/>
    <property type="evidence" value="ECO:0007669"/>
    <property type="project" value="UniProtKB-SubCell"/>
</dbReference>
<dbReference type="Pfam" id="PF02321">
    <property type="entry name" value="OEP"/>
    <property type="match status" value="1"/>
</dbReference>
<dbReference type="InterPro" id="IPR003423">
    <property type="entry name" value="OMP_efflux"/>
</dbReference>
<feature type="coiled-coil region" evidence="8">
    <location>
        <begin position="375"/>
        <end position="405"/>
    </location>
</feature>
<evidence type="ECO:0000256" key="4">
    <source>
        <dbReference type="ARBA" id="ARBA00022452"/>
    </source>
</evidence>
<dbReference type="AlphaFoldDB" id="A0A916RG31"/>
<evidence type="ECO:0008006" key="12">
    <source>
        <dbReference type="Google" id="ProtNLM"/>
    </source>
</evidence>